<dbReference type="GO" id="GO:0003724">
    <property type="term" value="F:RNA helicase activity"/>
    <property type="evidence" value="ECO:0007669"/>
    <property type="project" value="UniProtKB-EC"/>
</dbReference>
<dbReference type="Gene3D" id="2.30.30.140">
    <property type="match status" value="1"/>
</dbReference>
<keyword evidence="5 10" id="KW-0347">Helicase</keyword>
<dbReference type="GO" id="GO:0042078">
    <property type="term" value="P:germ-line stem cell division"/>
    <property type="evidence" value="ECO:0007669"/>
    <property type="project" value="TreeGrafter"/>
</dbReference>
<evidence type="ECO:0000256" key="6">
    <source>
        <dbReference type="ARBA" id="ARBA00022840"/>
    </source>
</evidence>
<keyword evidence="4" id="KW-0378">Hydrolase</keyword>
<evidence type="ECO:0000313" key="10">
    <source>
        <dbReference type="RefSeq" id="XP_023577429.1"/>
    </source>
</evidence>
<dbReference type="GeneID" id="101583148"/>
<evidence type="ECO:0000256" key="5">
    <source>
        <dbReference type="ARBA" id="ARBA00022806"/>
    </source>
</evidence>
<dbReference type="EC" id="3.6.4.13" evidence="1"/>
<dbReference type="Pfam" id="PF00567">
    <property type="entry name" value="TUDOR"/>
    <property type="match status" value="1"/>
</dbReference>
<dbReference type="InterPro" id="IPR002999">
    <property type="entry name" value="Tudor"/>
</dbReference>
<dbReference type="FunFam" id="2.30.30.140:FF:000075">
    <property type="entry name" value="putative ATP-dependent RNA helicase TDRD12"/>
    <property type="match status" value="1"/>
</dbReference>
<dbReference type="GO" id="GO:0016787">
    <property type="term" value="F:hydrolase activity"/>
    <property type="evidence" value="ECO:0007669"/>
    <property type="project" value="UniProtKB-KW"/>
</dbReference>
<evidence type="ECO:0000256" key="1">
    <source>
        <dbReference type="ARBA" id="ARBA00012552"/>
    </source>
</evidence>
<evidence type="ECO:0000256" key="3">
    <source>
        <dbReference type="ARBA" id="ARBA00022741"/>
    </source>
</evidence>
<evidence type="ECO:0000256" key="7">
    <source>
        <dbReference type="ARBA" id="ARBA00047984"/>
    </source>
</evidence>
<dbReference type="RefSeq" id="XP_023577429.1">
    <property type="nucleotide sequence ID" value="XM_023721661.1"/>
</dbReference>
<dbReference type="InParanoid" id="A0A6P6EYR1"/>
<protein>
    <recommendedName>
        <fullName evidence="1">RNA helicase</fullName>
        <ecNumber evidence="1">3.6.4.13</ecNumber>
    </recommendedName>
</protein>
<dbReference type="PANTHER" id="PTHR22655">
    <property type="entry name" value="ATP-DEPENDENT RNA HELICASE TDRD12-RELATED"/>
    <property type="match status" value="1"/>
</dbReference>
<keyword evidence="2" id="KW-0677">Repeat</keyword>
<name>A0A6P6EYR1_OCTDE</name>
<feature type="domain" description="Tudor" evidence="8">
    <location>
        <begin position="4"/>
        <end position="128"/>
    </location>
</feature>
<evidence type="ECO:0000256" key="2">
    <source>
        <dbReference type="ARBA" id="ARBA00022737"/>
    </source>
</evidence>
<accession>A0A6P6EYR1</accession>
<dbReference type="Proteomes" id="UP000515203">
    <property type="component" value="Unplaced"/>
</dbReference>
<dbReference type="GO" id="GO:0005524">
    <property type="term" value="F:ATP binding"/>
    <property type="evidence" value="ECO:0007669"/>
    <property type="project" value="UniProtKB-KW"/>
</dbReference>
<keyword evidence="3" id="KW-0547">Nucleotide-binding</keyword>
<keyword evidence="6" id="KW-0067">ATP-binding</keyword>
<proteinExistence type="predicted"/>
<dbReference type="Gene3D" id="2.40.50.90">
    <property type="match status" value="1"/>
</dbReference>
<gene>
    <name evidence="10" type="primary">LOC101583148</name>
</gene>
<dbReference type="InterPro" id="IPR035437">
    <property type="entry name" value="SNase_OB-fold_sf"/>
</dbReference>
<sequence length="438" mass="49529">MLEVLVLKIEDPDCFWVAIKGCSPFLDHEVDYQKLNSAMNDFYNSMHQNTEIKPSILEEGQVCVVYCQELKSWCRAVIQSIIPSADHYLARCFLVDFAKYIPVKSKNIRVAGESFMQLPYRAKKFRLYCTKPVTLHIDFCEDNAVIVPAKKWDSAAIQYFQSVLKAATQVQAKLCAVESDTFEVYLYVTIKNVKICVNDDLVAKNFACYVSSAKNKFFDLEKARFNIKSESFSSKLNPALTLWPMLLQRKDFQGTKNSHDLDSLAQSLQRTWYRGVGGDLGPAAAVLDKGIKWDMDLLRDSAKNNPEQQQQCVSLKDANKCVESSAYWPIKRGITIYADPDVSAVSALSQKPNEKPLRLAEKKECDEKNSCVKLLQFLNPDPLRAGGISDLQQLQKLKSGTKQPDIVLRSKIEPCLTIDSSPLSEDLKKVTMLLYINS</sequence>
<reference evidence="10" key="1">
    <citation type="submission" date="2025-08" db="UniProtKB">
        <authorList>
            <consortium name="RefSeq"/>
        </authorList>
    </citation>
    <scope>IDENTIFICATION</scope>
</reference>
<evidence type="ECO:0000256" key="4">
    <source>
        <dbReference type="ARBA" id="ARBA00022801"/>
    </source>
</evidence>
<dbReference type="SUPFAM" id="SSF63748">
    <property type="entry name" value="Tudor/PWWP/MBT"/>
    <property type="match status" value="1"/>
</dbReference>
<dbReference type="FunFam" id="2.40.50.90:FF:000021">
    <property type="entry name" value="putative ATP-dependent RNA helicase TDRD12"/>
    <property type="match status" value="1"/>
</dbReference>
<organism evidence="9 10">
    <name type="scientific">Octodon degus</name>
    <name type="common">Degu</name>
    <name type="synonym">Sciurus degus</name>
    <dbReference type="NCBI Taxonomy" id="10160"/>
    <lineage>
        <taxon>Eukaryota</taxon>
        <taxon>Metazoa</taxon>
        <taxon>Chordata</taxon>
        <taxon>Craniata</taxon>
        <taxon>Vertebrata</taxon>
        <taxon>Euteleostomi</taxon>
        <taxon>Mammalia</taxon>
        <taxon>Eutheria</taxon>
        <taxon>Euarchontoglires</taxon>
        <taxon>Glires</taxon>
        <taxon>Rodentia</taxon>
        <taxon>Hystricomorpha</taxon>
        <taxon>Octodontidae</taxon>
        <taxon>Octodon</taxon>
    </lineage>
</organism>
<evidence type="ECO:0000313" key="9">
    <source>
        <dbReference type="Proteomes" id="UP000515203"/>
    </source>
</evidence>
<evidence type="ECO:0000259" key="8">
    <source>
        <dbReference type="Pfam" id="PF00567"/>
    </source>
</evidence>
<dbReference type="OrthoDB" id="249932at2759"/>
<keyword evidence="9" id="KW-1185">Reference proteome</keyword>
<dbReference type="PANTHER" id="PTHR22655:SF2">
    <property type="entry name" value="ATP-DEPENDENT RNA HELICASE TDRD12-RELATED"/>
    <property type="match status" value="1"/>
</dbReference>
<comment type="catalytic activity">
    <reaction evidence="7">
        <text>ATP + H2O = ADP + phosphate + H(+)</text>
        <dbReference type="Rhea" id="RHEA:13065"/>
        <dbReference type="ChEBI" id="CHEBI:15377"/>
        <dbReference type="ChEBI" id="CHEBI:15378"/>
        <dbReference type="ChEBI" id="CHEBI:30616"/>
        <dbReference type="ChEBI" id="CHEBI:43474"/>
        <dbReference type="ChEBI" id="CHEBI:456216"/>
        <dbReference type="EC" id="3.6.4.13"/>
    </reaction>
</comment>
<dbReference type="AlphaFoldDB" id="A0A6P6EYR1"/>